<keyword evidence="5 10" id="KW-0521">NADP</keyword>
<dbReference type="GO" id="GO:0008270">
    <property type="term" value="F:zinc ion binding"/>
    <property type="evidence" value="ECO:0007669"/>
    <property type="project" value="UniProtKB-UniRule"/>
</dbReference>
<dbReference type="InterPro" id="IPR037510">
    <property type="entry name" value="PdxA"/>
</dbReference>
<evidence type="ECO:0000313" key="11">
    <source>
        <dbReference type="EMBL" id="QFU74482.1"/>
    </source>
</evidence>
<keyword evidence="2 10" id="KW-0479">Metal-binding</keyword>
<evidence type="ECO:0000256" key="2">
    <source>
        <dbReference type="ARBA" id="ARBA00022723"/>
    </source>
</evidence>
<dbReference type="SUPFAM" id="SSF53659">
    <property type="entry name" value="Isocitrate/Isopropylmalate dehydrogenase-like"/>
    <property type="match status" value="1"/>
</dbReference>
<dbReference type="Gene3D" id="3.40.718.10">
    <property type="entry name" value="Isopropylmalate Dehydrogenase"/>
    <property type="match status" value="1"/>
</dbReference>
<dbReference type="PANTHER" id="PTHR30004">
    <property type="entry name" value="4-HYDROXYTHREONINE-4-PHOSPHATE DEHYDROGENASE"/>
    <property type="match status" value="1"/>
</dbReference>
<keyword evidence="7 10" id="KW-0520">NAD</keyword>
<dbReference type="AlphaFoldDB" id="A0A5P9NFD6"/>
<name>A0A5P9NFD6_9GAMM</name>
<gene>
    <name evidence="10 11" type="primary">pdxA</name>
    <name evidence="11" type="ORF">EY643_01760</name>
</gene>
<dbReference type="Proteomes" id="UP000326287">
    <property type="component" value="Chromosome"/>
</dbReference>
<evidence type="ECO:0000256" key="8">
    <source>
        <dbReference type="ARBA" id="ARBA00023096"/>
    </source>
</evidence>
<evidence type="ECO:0000256" key="7">
    <source>
        <dbReference type="ARBA" id="ARBA00023027"/>
    </source>
</evidence>
<dbReference type="GO" id="GO:0042823">
    <property type="term" value="P:pyridoxal phosphate biosynthetic process"/>
    <property type="evidence" value="ECO:0007669"/>
    <property type="project" value="UniProtKB-UniRule"/>
</dbReference>
<sequence>MTIPRIAITPGEPAGIGPDITLAIAQQAWDAELVAFCDPELLIARAAVLGLDIQLENFDPDRPARASTPGSLMVHPIAMACPAVAGELNPANAHYVLETLHQAVDACLAGDCNAMVTAPVQKSVINDAGVAFSGHTELLAETTGTDRVVMMLASRELRVALATTHLPLRDVPEAITGPLLEETLRILDTDLKQKFSIAEPRIAVLGLNPHAGEGGHMGREEIDVIIPELEKLRSGGMQLLGPLPADTAFNPKVLENCDAVLAMYHDQGLPTLKYAGFGQAVNITLGLPVTRTSVDHGTALDLAGTGKADPGSLQAAIHMAANMLAATTHQS</sequence>
<accession>A0A5P9NFD6</accession>
<comment type="subunit">
    <text evidence="10">Homodimer.</text>
</comment>
<dbReference type="GO" id="GO:0008615">
    <property type="term" value="P:pyridoxine biosynthetic process"/>
    <property type="evidence" value="ECO:0007669"/>
    <property type="project" value="UniProtKB-UniRule"/>
</dbReference>
<organism evidence="11 12">
    <name type="scientific">Halioglobus maricola</name>
    <dbReference type="NCBI Taxonomy" id="2601894"/>
    <lineage>
        <taxon>Bacteria</taxon>
        <taxon>Pseudomonadati</taxon>
        <taxon>Pseudomonadota</taxon>
        <taxon>Gammaproteobacteria</taxon>
        <taxon>Cellvibrionales</taxon>
        <taxon>Halieaceae</taxon>
        <taxon>Halioglobus</taxon>
    </lineage>
</organism>
<feature type="binding site" evidence="10">
    <location>
        <position position="273"/>
    </location>
    <ligand>
        <name>substrate</name>
    </ligand>
</feature>
<dbReference type="HAMAP" id="MF_00536">
    <property type="entry name" value="PdxA"/>
    <property type="match status" value="1"/>
</dbReference>
<comment type="pathway">
    <text evidence="10">Cofactor biosynthesis; pyridoxine 5'-phosphate biosynthesis; pyridoxine 5'-phosphate from D-erythrose 4-phosphate: step 4/5.</text>
</comment>
<comment type="subcellular location">
    <subcellularLocation>
        <location evidence="10">Cytoplasm</location>
    </subcellularLocation>
</comment>
<comment type="cofactor">
    <cofactor evidence="10">
        <name>Zn(2+)</name>
        <dbReference type="ChEBI" id="CHEBI:29105"/>
    </cofactor>
    <cofactor evidence="10">
        <name>Mg(2+)</name>
        <dbReference type="ChEBI" id="CHEBI:18420"/>
    </cofactor>
    <cofactor evidence="10">
        <name>Co(2+)</name>
        <dbReference type="ChEBI" id="CHEBI:48828"/>
    </cofactor>
    <text evidence="10">Binds 1 divalent metal cation per subunit. Can use ions such as Zn(2+), Mg(2+) or Co(2+).</text>
</comment>
<keyword evidence="4 10" id="KW-0460">Magnesium</keyword>
<dbReference type="GO" id="GO:0000287">
    <property type="term" value="F:magnesium ion binding"/>
    <property type="evidence" value="ECO:0007669"/>
    <property type="project" value="UniProtKB-UniRule"/>
</dbReference>
<comment type="similarity">
    <text evidence="10">Belongs to the PdxA family.</text>
</comment>
<dbReference type="UniPathway" id="UPA00244">
    <property type="reaction ID" value="UER00312"/>
</dbReference>
<feature type="binding site" evidence="10">
    <location>
        <position position="265"/>
    </location>
    <ligand>
        <name>a divalent metal cation</name>
        <dbReference type="ChEBI" id="CHEBI:60240"/>
        <note>ligand shared between dimeric partners</note>
    </ligand>
</feature>
<keyword evidence="8 10" id="KW-0664">Pyridoxine biosynthesis</keyword>
<dbReference type="GO" id="GO:0050570">
    <property type="term" value="F:4-hydroxythreonine-4-phosphate dehydrogenase activity"/>
    <property type="evidence" value="ECO:0007669"/>
    <property type="project" value="UniProtKB-UniRule"/>
</dbReference>
<comment type="catalytic activity">
    <reaction evidence="10">
        <text>4-(phosphooxy)-L-threonine + NAD(+) = 3-amino-2-oxopropyl phosphate + CO2 + NADH</text>
        <dbReference type="Rhea" id="RHEA:32275"/>
        <dbReference type="ChEBI" id="CHEBI:16526"/>
        <dbReference type="ChEBI" id="CHEBI:57279"/>
        <dbReference type="ChEBI" id="CHEBI:57540"/>
        <dbReference type="ChEBI" id="CHEBI:57945"/>
        <dbReference type="ChEBI" id="CHEBI:58452"/>
        <dbReference type="EC" id="1.1.1.262"/>
    </reaction>
</comment>
<evidence type="ECO:0000256" key="10">
    <source>
        <dbReference type="HAMAP-Rule" id="MF_00536"/>
    </source>
</evidence>
<protein>
    <recommendedName>
        <fullName evidence="10">4-hydroxythreonine-4-phosphate dehydrogenase</fullName>
        <ecNumber evidence="10">1.1.1.262</ecNumber>
    </recommendedName>
    <alternativeName>
        <fullName evidence="10">4-(phosphohydroxy)-L-threonine dehydrogenase</fullName>
    </alternativeName>
</protein>
<comment type="miscellaneous">
    <text evidence="10">The active site is located at the dimer interface.</text>
</comment>
<dbReference type="EMBL" id="CP036422">
    <property type="protein sequence ID" value="QFU74482.1"/>
    <property type="molecule type" value="Genomic_DNA"/>
</dbReference>
<dbReference type="KEGG" id="halc:EY643_01760"/>
<keyword evidence="6 10" id="KW-0560">Oxidoreductase</keyword>
<dbReference type="RefSeq" id="WP_152660594.1">
    <property type="nucleotide sequence ID" value="NZ_CP036422.1"/>
</dbReference>
<evidence type="ECO:0000256" key="9">
    <source>
        <dbReference type="ARBA" id="ARBA00023285"/>
    </source>
</evidence>
<feature type="binding site" evidence="10">
    <location>
        <position position="282"/>
    </location>
    <ligand>
        <name>substrate</name>
    </ligand>
</feature>
<feature type="binding site" evidence="10">
    <location>
        <position position="135"/>
    </location>
    <ligand>
        <name>substrate</name>
    </ligand>
</feature>
<evidence type="ECO:0000256" key="3">
    <source>
        <dbReference type="ARBA" id="ARBA00022833"/>
    </source>
</evidence>
<dbReference type="EC" id="1.1.1.262" evidence="10"/>
<dbReference type="InterPro" id="IPR005255">
    <property type="entry name" value="PdxA_fam"/>
</dbReference>
<keyword evidence="3 10" id="KW-0862">Zinc</keyword>
<dbReference type="Pfam" id="PF04166">
    <property type="entry name" value="PdxA"/>
    <property type="match status" value="1"/>
</dbReference>
<evidence type="ECO:0000256" key="1">
    <source>
        <dbReference type="ARBA" id="ARBA00022490"/>
    </source>
</evidence>
<proteinExistence type="inferred from homology"/>
<feature type="binding site" evidence="10">
    <location>
        <position position="210"/>
    </location>
    <ligand>
        <name>a divalent metal cation</name>
        <dbReference type="ChEBI" id="CHEBI:60240"/>
        <note>ligand shared between dimeric partners</note>
    </ligand>
</feature>
<keyword evidence="1 10" id="KW-0963">Cytoplasm</keyword>
<evidence type="ECO:0000256" key="5">
    <source>
        <dbReference type="ARBA" id="ARBA00022857"/>
    </source>
</evidence>
<reference evidence="11 12" key="1">
    <citation type="submission" date="2019-02" db="EMBL/GenBank/DDBJ databases">
        <authorList>
            <person name="Li S.-H."/>
        </authorList>
    </citation>
    <scope>NUCLEOTIDE SEQUENCE [LARGE SCALE GENOMIC DNA]</scope>
    <source>
        <strain evidence="11 12">IMCC14385</strain>
    </source>
</reference>
<dbReference type="GO" id="GO:0005737">
    <property type="term" value="C:cytoplasm"/>
    <property type="evidence" value="ECO:0007669"/>
    <property type="project" value="UniProtKB-SubCell"/>
</dbReference>
<evidence type="ECO:0000256" key="6">
    <source>
        <dbReference type="ARBA" id="ARBA00023002"/>
    </source>
</evidence>
<dbReference type="GO" id="GO:0050897">
    <property type="term" value="F:cobalt ion binding"/>
    <property type="evidence" value="ECO:0007669"/>
    <property type="project" value="UniProtKB-UniRule"/>
</dbReference>
<keyword evidence="9 10" id="KW-0170">Cobalt</keyword>
<evidence type="ECO:0000313" key="12">
    <source>
        <dbReference type="Proteomes" id="UP000326287"/>
    </source>
</evidence>
<evidence type="ECO:0000256" key="4">
    <source>
        <dbReference type="ARBA" id="ARBA00022842"/>
    </source>
</evidence>
<feature type="binding site" evidence="10">
    <location>
        <position position="291"/>
    </location>
    <ligand>
        <name>substrate</name>
    </ligand>
</feature>
<dbReference type="OrthoDB" id="9801783at2"/>
<keyword evidence="12" id="KW-1185">Reference proteome</keyword>
<comment type="function">
    <text evidence="10">Catalyzes the NAD(P)-dependent oxidation of 4-(phosphooxy)-L-threonine (HTP) into 2-amino-3-oxo-4-(phosphooxy)butyric acid which spontaneously decarboxylates to form 3-amino-2-oxopropyl phosphate (AHAP).</text>
</comment>
<dbReference type="GO" id="GO:0051287">
    <property type="term" value="F:NAD binding"/>
    <property type="evidence" value="ECO:0007669"/>
    <property type="project" value="InterPro"/>
</dbReference>
<feature type="binding site" evidence="10">
    <location>
        <position position="165"/>
    </location>
    <ligand>
        <name>a divalent metal cation</name>
        <dbReference type="ChEBI" id="CHEBI:60240"/>
        <note>ligand shared between dimeric partners</note>
    </ligand>
</feature>
<dbReference type="NCBIfam" id="TIGR00557">
    <property type="entry name" value="pdxA"/>
    <property type="match status" value="1"/>
</dbReference>
<feature type="binding site" evidence="10">
    <location>
        <position position="136"/>
    </location>
    <ligand>
        <name>substrate</name>
    </ligand>
</feature>
<dbReference type="PANTHER" id="PTHR30004:SF5">
    <property type="entry name" value="4-HYDROXYTHREONINE-4-PHOSPHATE DEHYDROGENASE"/>
    <property type="match status" value="1"/>
</dbReference>